<name>A0ABX2ECL8_9BURK</name>
<organism evidence="3 4">
    <name type="scientific">Pseudaquabacterium terrae</name>
    <dbReference type="NCBI Taxonomy" id="2732868"/>
    <lineage>
        <taxon>Bacteria</taxon>
        <taxon>Pseudomonadati</taxon>
        <taxon>Pseudomonadota</taxon>
        <taxon>Betaproteobacteria</taxon>
        <taxon>Burkholderiales</taxon>
        <taxon>Sphaerotilaceae</taxon>
        <taxon>Pseudaquabacterium</taxon>
    </lineage>
</organism>
<dbReference type="PANTHER" id="PTHR13420:SF7">
    <property type="entry name" value="UPF0235 PROTEIN C15ORF40"/>
    <property type="match status" value="1"/>
</dbReference>
<dbReference type="Gene3D" id="3.30.1200.10">
    <property type="entry name" value="YggU-like"/>
    <property type="match status" value="1"/>
</dbReference>
<dbReference type="Proteomes" id="UP000737171">
    <property type="component" value="Unassembled WGS sequence"/>
</dbReference>
<sequence length="99" mass="10579">MSVVVARGDLSCVLDVSVVPNAKRTEVDGTHDGALRVRLAAPPVDGKANARLIDWLAGELGCPKRALSLLRGQAARRKQVLIELPSATVTAWVDAQLKR</sequence>
<dbReference type="RefSeq" id="WP_173120928.1">
    <property type="nucleotide sequence ID" value="NZ_JABRWJ010000001.1"/>
</dbReference>
<dbReference type="PANTHER" id="PTHR13420">
    <property type="entry name" value="UPF0235 PROTEIN C15ORF40"/>
    <property type="match status" value="1"/>
</dbReference>
<comment type="caution">
    <text evidence="3">The sequence shown here is derived from an EMBL/GenBank/DDBJ whole genome shotgun (WGS) entry which is preliminary data.</text>
</comment>
<dbReference type="SMART" id="SM01152">
    <property type="entry name" value="DUF167"/>
    <property type="match status" value="1"/>
</dbReference>
<evidence type="ECO:0000313" key="3">
    <source>
        <dbReference type="EMBL" id="NRF66209.1"/>
    </source>
</evidence>
<dbReference type="Pfam" id="PF02594">
    <property type="entry name" value="DUF167"/>
    <property type="match status" value="1"/>
</dbReference>
<gene>
    <name evidence="3" type="ORF">HLB44_04365</name>
</gene>
<comment type="similarity">
    <text evidence="1 2">Belongs to the UPF0235 family.</text>
</comment>
<dbReference type="EMBL" id="JABRWJ010000001">
    <property type="protein sequence ID" value="NRF66209.1"/>
    <property type="molecule type" value="Genomic_DNA"/>
</dbReference>
<evidence type="ECO:0000313" key="4">
    <source>
        <dbReference type="Proteomes" id="UP000737171"/>
    </source>
</evidence>
<keyword evidence="4" id="KW-1185">Reference proteome</keyword>
<evidence type="ECO:0000256" key="1">
    <source>
        <dbReference type="ARBA" id="ARBA00010364"/>
    </source>
</evidence>
<dbReference type="InterPro" id="IPR036591">
    <property type="entry name" value="YggU-like_sf"/>
</dbReference>
<reference evidence="3 4" key="1">
    <citation type="submission" date="2020-05" db="EMBL/GenBank/DDBJ databases">
        <title>Aquincola sp. isolate from soil.</title>
        <authorList>
            <person name="Han J."/>
            <person name="Kim D.-U."/>
        </authorList>
    </citation>
    <scope>NUCLEOTIDE SEQUENCE [LARGE SCALE GENOMIC DNA]</scope>
    <source>
        <strain evidence="3 4">S2</strain>
    </source>
</reference>
<accession>A0ABX2ECL8</accession>
<protein>
    <recommendedName>
        <fullName evidence="2">UPF0235 protein HLB44_04365</fullName>
    </recommendedName>
</protein>
<dbReference type="SUPFAM" id="SSF69786">
    <property type="entry name" value="YggU-like"/>
    <property type="match status" value="1"/>
</dbReference>
<evidence type="ECO:0000256" key="2">
    <source>
        <dbReference type="HAMAP-Rule" id="MF_00634"/>
    </source>
</evidence>
<dbReference type="NCBIfam" id="TIGR00251">
    <property type="entry name" value="DUF167 family protein"/>
    <property type="match status" value="1"/>
</dbReference>
<dbReference type="HAMAP" id="MF_00634">
    <property type="entry name" value="UPF0235"/>
    <property type="match status" value="1"/>
</dbReference>
<dbReference type="InterPro" id="IPR003746">
    <property type="entry name" value="DUF167"/>
</dbReference>
<proteinExistence type="inferred from homology"/>